<evidence type="ECO:0000313" key="12">
    <source>
        <dbReference type="Proteomes" id="UP000274504"/>
    </source>
</evidence>
<evidence type="ECO:0000256" key="6">
    <source>
        <dbReference type="ARBA" id="ARBA00022968"/>
    </source>
</evidence>
<dbReference type="GO" id="GO:0000139">
    <property type="term" value="C:Golgi membrane"/>
    <property type="evidence" value="ECO:0007669"/>
    <property type="project" value="UniProtKB-SubCell"/>
</dbReference>
<dbReference type="InterPro" id="IPR002659">
    <property type="entry name" value="Glyco_trans_31"/>
</dbReference>
<comment type="subcellular location">
    <subcellularLocation>
        <location evidence="1 10">Golgi apparatus membrane</location>
        <topology evidence="1 10">Single-pass type II membrane protein</topology>
    </subcellularLocation>
</comment>
<evidence type="ECO:0000256" key="7">
    <source>
        <dbReference type="ARBA" id="ARBA00022989"/>
    </source>
</evidence>
<organism evidence="13">
    <name type="scientific">Hymenolepis diminuta</name>
    <name type="common">Rat tapeworm</name>
    <dbReference type="NCBI Taxonomy" id="6216"/>
    <lineage>
        <taxon>Eukaryota</taxon>
        <taxon>Metazoa</taxon>
        <taxon>Spiralia</taxon>
        <taxon>Lophotrochozoa</taxon>
        <taxon>Platyhelminthes</taxon>
        <taxon>Cestoda</taxon>
        <taxon>Eucestoda</taxon>
        <taxon>Cyclophyllidea</taxon>
        <taxon>Hymenolepididae</taxon>
        <taxon>Hymenolepis</taxon>
    </lineage>
</organism>
<keyword evidence="5" id="KW-0812">Transmembrane</keyword>
<name>A0A0R3SGK4_HYMDI</name>
<comment type="similarity">
    <text evidence="2 10">Belongs to the glycosyltransferase 31 family.</text>
</comment>
<dbReference type="WBParaSite" id="HDID_0000403901-mRNA-1">
    <property type="protein sequence ID" value="HDID_0000403901-mRNA-1"/>
    <property type="gene ID" value="HDID_0000403901"/>
</dbReference>
<evidence type="ECO:0000256" key="2">
    <source>
        <dbReference type="ARBA" id="ARBA00008661"/>
    </source>
</evidence>
<keyword evidence="9" id="KW-0472">Membrane</keyword>
<dbReference type="EMBL" id="UYSG01001399">
    <property type="protein sequence ID" value="VDL42808.1"/>
    <property type="molecule type" value="Genomic_DNA"/>
</dbReference>
<sequence>MELVLLVNKPRRIHFRLLLDLYDKRSRAYVDVIFQENSRMYRIVKILTGSFCIVLLFSYLRFNATKRYDLWRNTESQECEITKIWPIEWKKMGETYELHLNYQTESKISSEYHILDQYVLQNGAQNRLLNFGDLISIPDDLWKLPIDSRVALLYPQAINVSDAINRLIDGKPLNVKPMNVPKFRYLSISSRVCNPENQHSQELDLIIAVKSGIAGFDRRREFRRLYSHLINSHTSEFHGFRIGLVFSLGLPRQQKDNIFLRGNRLIHLDVSGGEFLNPEDLEEITESLKEEMETYSDIILGDYEDTYFNLSLKTQYAFTWAATFCRNSRPIFVFLDDDVPFSERSILRSLLNLNFKKRQNLFHGSPISRGQVFRFEDKEFEKWSLFKSEVPWPEYPPYLHGGFQLISFENIEKIVLGMLFTQLFPIEDAWMGMVAIRLGIELKSVDEIMRRYKIFTRKSVYLDQIDRKFLKFH</sequence>
<reference evidence="13" key="1">
    <citation type="submission" date="2017-02" db="UniProtKB">
        <authorList>
            <consortium name="WormBaseParasite"/>
        </authorList>
    </citation>
    <scope>IDENTIFICATION</scope>
</reference>
<dbReference type="Proteomes" id="UP000274504">
    <property type="component" value="Unassembled WGS sequence"/>
</dbReference>
<dbReference type="EC" id="2.4.1.-" evidence="10"/>
<reference evidence="11 12" key="2">
    <citation type="submission" date="2018-11" db="EMBL/GenBank/DDBJ databases">
        <authorList>
            <consortium name="Pathogen Informatics"/>
        </authorList>
    </citation>
    <scope>NUCLEOTIDE SEQUENCE [LARGE SCALE GENOMIC DNA]</scope>
</reference>
<proteinExistence type="inferred from homology"/>
<dbReference type="PANTHER" id="PTHR11214:SF3">
    <property type="entry name" value="BETA-1,3-GALACTOSYLTRANSFERASE 6"/>
    <property type="match status" value="1"/>
</dbReference>
<keyword evidence="7" id="KW-1133">Transmembrane helix</keyword>
<keyword evidence="6" id="KW-0735">Signal-anchor</keyword>
<dbReference type="PANTHER" id="PTHR11214">
    <property type="entry name" value="BETA-1,3-N-ACETYLGLUCOSAMINYLTRANSFERASE"/>
    <property type="match status" value="1"/>
</dbReference>
<accession>A0A0R3SGK4</accession>
<protein>
    <recommendedName>
        <fullName evidence="10">Hexosyltransferase</fullName>
        <ecNumber evidence="10">2.4.1.-</ecNumber>
    </recommendedName>
</protein>
<gene>
    <name evidence="11" type="ORF">HDID_LOCUS4037</name>
</gene>
<evidence type="ECO:0000256" key="1">
    <source>
        <dbReference type="ARBA" id="ARBA00004323"/>
    </source>
</evidence>
<dbReference type="Pfam" id="PF01762">
    <property type="entry name" value="Galactosyl_T"/>
    <property type="match status" value="1"/>
</dbReference>
<dbReference type="OrthoDB" id="2139606at2759"/>
<dbReference type="GO" id="GO:0016758">
    <property type="term" value="F:hexosyltransferase activity"/>
    <property type="evidence" value="ECO:0007669"/>
    <property type="project" value="InterPro"/>
</dbReference>
<keyword evidence="3 10" id="KW-0328">Glycosyltransferase</keyword>
<keyword evidence="4" id="KW-0808">Transferase</keyword>
<dbReference type="GO" id="GO:0006493">
    <property type="term" value="P:protein O-linked glycosylation"/>
    <property type="evidence" value="ECO:0007669"/>
    <property type="project" value="TreeGrafter"/>
</dbReference>
<evidence type="ECO:0000256" key="8">
    <source>
        <dbReference type="ARBA" id="ARBA00023034"/>
    </source>
</evidence>
<dbReference type="AlphaFoldDB" id="A0A0R3SGK4"/>
<evidence type="ECO:0000256" key="4">
    <source>
        <dbReference type="ARBA" id="ARBA00022679"/>
    </source>
</evidence>
<dbReference type="STRING" id="6216.A0A0R3SGK4"/>
<evidence type="ECO:0000256" key="9">
    <source>
        <dbReference type="ARBA" id="ARBA00023136"/>
    </source>
</evidence>
<evidence type="ECO:0000313" key="13">
    <source>
        <dbReference type="WBParaSite" id="HDID_0000403901-mRNA-1"/>
    </source>
</evidence>
<evidence type="ECO:0000313" key="11">
    <source>
        <dbReference type="EMBL" id="VDL42808.1"/>
    </source>
</evidence>
<evidence type="ECO:0000256" key="5">
    <source>
        <dbReference type="ARBA" id="ARBA00022692"/>
    </source>
</evidence>
<keyword evidence="8 10" id="KW-0333">Golgi apparatus</keyword>
<evidence type="ECO:0000256" key="10">
    <source>
        <dbReference type="RuleBase" id="RU363063"/>
    </source>
</evidence>
<evidence type="ECO:0000256" key="3">
    <source>
        <dbReference type="ARBA" id="ARBA00022676"/>
    </source>
</evidence>